<gene>
    <name evidence="1" type="ORF">H4Bulk46879_000001</name>
</gene>
<evidence type="ECO:0000313" key="1">
    <source>
        <dbReference type="EMBL" id="QDH91455.1"/>
    </source>
</evidence>
<reference evidence="1" key="1">
    <citation type="submission" date="2019-05" db="EMBL/GenBank/DDBJ databases">
        <title>Metatranscriptomic reconstruction reveals RNA viruses with the potential to shape carbon cycling in soil.</title>
        <authorList>
            <person name="Starr E.P."/>
            <person name="Nuccio E."/>
            <person name="Pett-Ridge J."/>
            <person name="Banfield J.F."/>
            <person name="Firestone M.K."/>
        </authorList>
    </citation>
    <scope>NUCLEOTIDE SEQUENCE</scope>
    <source>
        <strain evidence="1">H4_Bulk_46_scaffold_879</strain>
    </source>
</reference>
<sequence length="166" mass="18138">MPGRVPQIRYWRIPIQTSDGTIYAYKYEGLLASEGHYRKPSGSWSGGGPLYVHKESQLHGLLRSATYRYNGVNFRSTACGVIGTPSPPLPAVTSDFIRRALDEPAAWALRGYNRTKPGTPLVDLFVSGKELISTACRQSLLGGSLEVRVFSQIFCGTALSRDSRGG</sequence>
<dbReference type="EMBL" id="MN036248">
    <property type="protein sequence ID" value="QDH91455.1"/>
    <property type="molecule type" value="Genomic_RNA"/>
</dbReference>
<name>A0A514DCX6_9VIRU</name>
<protein>
    <submittedName>
        <fullName evidence="1">Uncharacterized protein</fullName>
    </submittedName>
</protein>
<accession>A0A514DCX6</accession>
<organism evidence="1">
    <name type="scientific">Leviviridae sp</name>
    <dbReference type="NCBI Taxonomy" id="2027243"/>
    <lineage>
        <taxon>Viruses</taxon>
        <taxon>Riboviria</taxon>
        <taxon>Orthornavirae</taxon>
        <taxon>Lenarviricota</taxon>
        <taxon>Leviviricetes</taxon>
        <taxon>Norzivirales</taxon>
        <taxon>Fiersviridae</taxon>
    </lineage>
</organism>
<proteinExistence type="predicted"/>